<feature type="compositionally biased region" description="Pro residues" evidence="1">
    <location>
        <begin position="50"/>
        <end position="60"/>
    </location>
</feature>
<name>A0A835WQL7_9CHLO</name>
<feature type="region of interest" description="Disordered" evidence="1">
    <location>
        <begin position="1"/>
        <end position="72"/>
    </location>
</feature>
<evidence type="ECO:0000313" key="2">
    <source>
        <dbReference type="EMBL" id="KAG2451826.1"/>
    </source>
</evidence>
<organism evidence="2 3">
    <name type="scientific">Chlamydomonas schloesseri</name>
    <dbReference type="NCBI Taxonomy" id="2026947"/>
    <lineage>
        <taxon>Eukaryota</taxon>
        <taxon>Viridiplantae</taxon>
        <taxon>Chlorophyta</taxon>
        <taxon>core chlorophytes</taxon>
        <taxon>Chlorophyceae</taxon>
        <taxon>CS clade</taxon>
        <taxon>Chlamydomonadales</taxon>
        <taxon>Chlamydomonadaceae</taxon>
        <taxon>Chlamydomonas</taxon>
    </lineage>
</organism>
<evidence type="ECO:0000256" key="1">
    <source>
        <dbReference type="SAM" id="MobiDB-lite"/>
    </source>
</evidence>
<protein>
    <submittedName>
        <fullName evidence="2">Uncharacterized protein</fullName>
    </submittedName>
</protein>
<comment type="caution">
    <text evidence="2">The sequence shown here is derived from an EMBL/GenBank/DDBJ whole genome shotgun (WGS) entry which is preliminary data.</text>
</comment>
<evidence type="ECO:0000313" key="3">
    <source>
        <dbReference type="Proteomes" id="UP000613740"/>
    </source>
</evidence>
<sequence>MKGVTCELLTTPPGFDKRPLTKGEAVPPWSEAAGAAADTPSSRRIGALVQPPPPAAPPAPATKLRGGSGGAAASWLEVGREVSAGPAVKGKTSSITSA</sequence>
<accession>A0A835WQL7</accession>
<reference evidence="2" key="1">
    <citation type="journal article" date="2020" name="bioRxiv">
        <title>Comparative genomics of Chlamydomonas.</title>
        <authorList>
            <person name="Craig R.J."/>
            <person name="Hasan A.R."/>
            <person name="Ness R.W."/>
            <person name="Keightley P.D."/>
        </authorList>
    </citation>
    <scope>NUCLEOTIDE SEQUENCE</scope>
    <source>
        <strain evidence="2">CCAP 11/173</strain>
    </source>
</reference>
<dbReference type="AlphaFoldDB" id="A0A835WQL7"/>
<gene>
    <name evidence="2" type="ORF">HYH02_003602</name>
</gene>
<keyword evidence="3" id="KW-1185">Reference proteome</keyword>
<dbReference type="EMBL" id="JAEHOD010000007">
    <property type="protein sequence ID" value="KAG2451826.1"/>
    <property type="molecule type" value="Genomic_DNA"/>
</dbReference>
<proteinExistence type="predicted"/>
<dbReference type="OrthoDB" id="540623at2759"/>
<dbReference type="Proteomes" id="UP000613740">
    <property type="component" value="Unassembled WGS sequence"/>
</dbReference>